<feature type="region of interest" description="Disordered" evidence="2">
    <location>
        <begin position="348"/>
        <end position="384"/>
    </location>
</feature>
<feature type="compositionally biased region" description="Polar residues" evidence="2">
    <location>
        <begin position="466"/>
        <end position="481"/>
    </location>
</feature>
<dbReference type="PANTHER" id="PTHR46910">
    <property type="entry name" value="TRANSCRIPTION FACTOR PDR1"/>
    <property type="match status" value="1"/>
</dbReference>
<feature type="region of interest" description="Disordered" evidence="2">
    <location>
        <begin position="619"/>
        <end position="741"/>
    </location>
</feature>
<keyword evidence="5" id="KW-1185">Reference proteome</keyword>
<dbReference type="OrthoDB" id="3266505at2759"/>
<feature type="region of interest" description="Disordered" evidence="2">
    <location>
        <begin position="443"/>
        <end position="481"/>
    </location>
</feature>
<dbReference type="VEuPathDB" id="FungiDB:G647_03641"/>
<accession>A0A1C1CBA3</accession>
<feature type="region of interest" description="Disordered" evidence="2">
    <location>
        <begin position="1"/>
        <end position="63"/>
    </location>
</feature>
<feature type="compositionally biased region" description="Basic and acidic residues" evidence="2">
    <location>
        <begin position="40"/>
        <end position="50"/>
    </location>
</feature>
<dbReference type="CDD" id="cd12148">
    <property type="entry name" value="fungal_TF_MHR"/>
    <property type="match status" value="1"/>
</dbReference>
<comment type="caution">
    <text evidence="4">The sequence shown here is derived from an EMBL/GenBank/DDBJ whole genome shotgun (WGS) entry which is preliminary data.</text>
</comment>
<feature type="compositionally biased region" description="Gly residues" evidence="2">
    <location>
        <begin position="780"/>
        <end position="793"/>
    </location>
</feature>
<organism evidence="4 5">
    <name type="scientific">Cladophialophora carrionii</name>
    <dbReference type="NCBI Taxonomy" id="86049"/>
    <lineage>
        <taxon>Eukaryota</taxon>
        <taxon>Fungi</taxon>
        <taxon>Dikarya</taxon>
        <taxon>Ascomycota</taxon>
        <taxon>Pezizomycotina</taxon>
        <taxon>Eurotiomycetes</taxon>
        <taxon>Chaetothyriomycetidae</taxon>
        <taxon>Chaetothyriales</taxon>
        <taxon>Herpotrichiellaceae</taxon>
        <taxon>Cladophialophora</taxon>
    </lineage>
</organism>
<evidence type="ECO:0000256" key="2">
    <source>
        <dbReference type="SAM" id="MobiDB-lite"/>
    </source>
</evidence>
<name>A0A1C1CBA3_9EURO</name>
<dbReference type="AlphaFoldDB" id="A0A1C1CBA3"/>
<feature type="region of interest" description="Disordered" evidence="2">
    <location>
        <begin position="771"/>
        <end position="793"/>
    </location>
</feature>
<dbReference type="eggNOG" id="ENOG502SKTZ">
    <property type="taxonomic scope" value="Eukaryota"/>
</dbReference>
<dbReference type="STRING" id="86049.A0A1C1CBA3"/>
<feature type="compositionally biased region" description="Polar residues" evidence="2">
    <location>
        <begin position="1"/>
        <end position="17"/>
    </location>
</feature>
<dbReference type="Proteomes" id="UP000094526">
    <property type="component" value="Unassembled WGS sequence"/>
</dbReference>
<dbReference type="GO" id="GO:0008270">
    <property type="term" value="F:zinc ion binding"/>
    <property type="evidence" value="ECO:0007669"/>
    <property type="project" value="InterPro"/>
</dbReference>
<dbReference type="GO" id="GO:0006351">
    <property type="term" value="P:DNA-templated transcription"/>
    <property type="evidence" value="ECO:0007669"/>
    <property type="project" value="InterPro"/>
</dbReference>
<feature type="compositionally biased region" description="Polar residues" evidence="2">
    <location>
        <begin position="710"/>
        <end position="722"/>
    </location>
</feature>
<gene>
    <name evidence="4" type="ORF">CLCR_01426</name>
</gene>
<sequence length="838" mass="90382">MTPRSTASNIPSPSVGQPTPPAAPSTTSAAATATTNDSDTDTHPEERPTHTSEIGTLKKLPNHGTAWLGSSSGVYFVNTVRRAFSAAFASNLGGPNAVPASEDILTGEDADGRSYNGPLHDGPSTTDLFPQNLAAALGKPPDRKIAIDLVTSFFTTWHPLFPFLHGPSFIKDMESIYSGPRQRRPSKTTKDSPAPIDVRKLVTFQLIINIAALDRSDLSLPVESRIKSAADVCRVAGCLALNHDLSTIQAILAAELYLTATLAIRQASTLAGIIIKLIYHAGLHRCPLRYAQLSLEDCEIRKRIFWSAYALDRHCNLSLGDPNVIQDDDIDVCLSGPELHKAGAHLAPPGPDTDMGMHMPPPRTLNDDPRVAQSNNDGPEAREKRLREAALTAYVQWGKLTGQIIEVFHKSINHRFPKHEQILRLTSDIETWWNDLPGNLSGEYEAGPQSDTHENSENNAASTANGHNSRPTVDHSSSGPPQQHLASFFKILYHRLLLLVNRPRLSLDQSTPEFQHGLQVCIRASRGIIAGLKAHRKHGQSMFLPGLLSAAWMSGLIIAFACQLGKYAKARALSDMQTCLTLLESMNIRWYTVQNCHKVLGLLIASIQSRKASINGFLTMPKPENIQSPQSMPNDLDQPSRKRQRTASNNEEGALGNSPRKSSIADSTASSPIQGHNSVTGNSNSHSRGLKHKSSTPTSTNTWTPQTTNFDPSNPSALTNPHGTLGAFDFSNWDRGQPTTQPQFHPGIGSAVYATPQDLAFAQSTMNVNLPGMPSPSGPPGLGSGGGTGGTGGMSEYSDPMFWGNMDYNVADIFGSATWENMTGPFAPGGGVNGGWEM</sequence>
<dbReference type="GO" id="GO:0003700">
    <property type="term" value="F:DNA-binding transcription factor activity"/>
    <property type="evidence" value="ECO:0007669"/>
    <property type="project" value="InterPro"/>
</dbReference>
<keyword evidence="1" id="KW-0539">Nucleus</keyword>
<dbReference type="SMART" id="SM00906">
    <property type="entry name" value="Fungal_trans"/>
    <property type="match status" value="1"/>
</dbReference>
<evidence type="ECO:0000313" key="5">
    <source>
        <dbReference type="Proteomes" id="UP000094526"/>
    </source>
</evidence>
<evidence type="ECO:0000313" key="4">
    <source>
        <dbReference type="EMBL" id="OCT45748.1"/>
    </source>
</evidence>
<protein>
    <submittedName>
        <fullName evidence="4">Putative fungal specific transcription factor</fullName>
    </submittedName>
</protein>
<dbReference type="InterPro" id="IPR050987">
    <property type="entry name" value="AtrR-like"/>
</dbReference>
<dbReference type="Pfam" id="PF04082">
    <property type="entry name" value="Fungal_trans"/>
    <property type="match status" value="1"/>
</dbReference>
<feature type="compositionally biased region" description="Low complexity" evidence="2">
    <location>
        <begin position="695"/>
        <end position="709"/>
    </location>
</feature>
<dbReference type="GO" id="GO:0003677">
    <property type="term" value="F:DNA binding"/>
    <property type="evidence" value="ECO:0007669"/>
    <property type="project" value="InterPro"/>
</dbReference>
<evidence type="ECO:0000256" key="1">
    <source>
        <dbReference type="ARBA" id="ARBA00023242"/>
    </source>
</evidence>
<dbReference type="PANTHER" id="PTHR46910:SF9">
    <property type="entry name" value="MISCELLANEOUS ZN(II)2CYS6 TRANSCRIPTION FACTOR (EUROFUNG)"/>
    <property type="match status" value="1"/>
</dbReference>
<dbReference type="VEuPathDB" id="FungiDB:CLCR_01426"/>
<dbReference type="EMBL" id="LGRB01000019">
    <property type="protein sequence ID" value="OCT45748.1"/>
    <property type="molecule type" value="Genomic_DNA"/>
</dbReference>
<feature type="compositionally biased region" description="Polar residues" evidence="2">
    <location>
        <begin position="659"/>
        <end position="687"/>
    </location>
</feature>
<reference evidence="5" key="1">
    <citation type="submission" date="2015-07" db="EMBL/GenBank/DDBJ databases">
        <authorList>
            <person name="Teixeira M.M."/>
            <person name="Souza R.C."/>
            <person name="Almeida L.G."/>
            <person name="Vicente V.A."/>
            <person name="de Hoog S."/>
            <person name="Bocca A.L."/>
            <person name="de Almeida S.R."/>
            <person name="Vasconcelos A.T."/>
            <person name="Felipe M.S."/>
        </authorList>
    </citation>
    <scope>NUCLEOTIDE SEQUENCE [LARGE SCALE GENOMIC DNA]</scope>
    <source>
        <strain evidence="5">KSF</strain>
    </source>
</reference>
<feature type="compositionally biased region" description="Low complexity" evidence="2">
    <location>
        <begin position="24"/>
        <end position="37"/>
    </location>
</feature>
<proteinExistence type="predicted"/>
<feature type="domain" description="Xylanolytic transcriptional activator regulatory" evidence="3">
    <location>
        <begin position="267"/>
        <end position="341"/>
    </location>
</feature>
<dbReference type="InterPro" id="IPR007219">
    <property type="entry name" value="XnlR_reg_dom"/>
</dbReference>
<evidence type="ECO:0000259" key="3">
    <source>
        <dbReference type="SMART" id="SM00906"/>
    </source>
</evidence>